<dbReference type="AlphaFoldDB" id="D2QKZ9"/>
<feature type="transmembrane region" description="Helical" evidence="1">
    <location>
        <begin position="114"/>
        <end position="134"/>
    </location>
</feature>
<sequence>MNQTHFSGNRSGKSLQALLLLTLTGLILVTTRGLLTGNWWFFVMLIWNLILAWFPLGVVLVLRDLRTAGFRNQWLLAAGLAGWLAFLPNAPYIITDLFHIRNVEQPLLWFDTMTLFIFALTGLLTGLYSILIVHRMLRPLTGVLRAWVFIMGSQVLSGFGIYLGRVGRWNSWNVLTTPSELTRAIVHAYHDHLSIKLTIAYGFVLFIVYVAFYWYTDHESKTSPTFVK</sequence>
<feature type="transmembrane region" description="Helical" evidence="1">
    <location>
        <begin position="15"/>
        <end position="35"/>
    </location>
</feature>
<dbReference type="HOGENOM" id="CLU_081833_1_0_10"/>
<gene>
    <name evidence="2" type="ordered locus">Slin_1187</name>
</gene>
<dbReference type="eggNOG" id="COG4330">
    <property type="taxonomic scope" value="Bacteria"/>
</dbReference>
<evidence type="ECO:0000256" key="1">
    <source>
        <dbReference type="SAM" id="Phobius"/>
    </source>
</evidence>
<evidence type="ECO:0008006" key="4">
    <source>
        <dbReference type="Google" id="ProtNLM"/>
    </source>
</evidence>
<feature type="transmembrane region" description="Helical" evidence="1">
    <location>
        <begin position="41"/>
        <end position="62"/>
    </location>
</feature>
<dbReference type="Proteomes" id="UP000002028">
    <property type="component" value="Chromosome"/>
</dbReference>
<dbReference type="KEGG" id="sli:Slin_1187"/>
<feature type="transmembrane region" description="Helical" evidence="1">
    <location>
        <begin position="74"/>
        <end position="94"/>
    </location>
</feature>
<dbReference type="RefSeq" id="WP_012925789.1">
    <property type="nucleotide sequence ID" value="NC_013730.1"/>
</dbReference>
<evidence type="ECO:0000313" key="3">
    <source>
        <dbReference type="Proteomes" id="UP000002028"/>
    </source>
</evidence>
<protein>
    <recommendedName>
        <fullName evidence="4">DUF1361 domain-containing protein</fullName>
    </recommendedName>
</protein>
<keyword evidence="1" id="KW-0472">Membrane</keyword>
<feature type="transmembrane region" description="Helical" evidence="1">
    <location>
        <begin position="146"/>
        <end position="164"/>
    </location>
</feature>
<proteinExistence type="predicted"/>
<organism evidence="2 3">
    <name type="scientific">Spirosoma linguale (strain ATCC 33905 / DSM 74 / LMG 10896 / Claus 1)</name>
    <dbReference type="NCBI Taxonomy" id="504472"/>
    <lineage>
        <taxon>Bacteria</taxon>
        <taxon>Pseudomonadati</taxon>
        <taxon>Bacteroidota</taxon>
        <taxon>Cytophagia</taxon>
        <taxon>Cytophagales</taxon>
        <taxon>Cytophagaceae</taxon>
        <taxon>Spirosoma</taxon>
    </lineage>
</organism>
<keyword evidence="3" id="KW-1185">Reference proteome</keyword>
<dbReference type="InterPro" id="IPR009793">
    <property type="entry name" value="DUF1361"/>
</dbReference>
<keyword evidence="1" id="KW-0812">Transmembrane</keyword>
<dbReference type="EMBL" id="CP001769">
    <property type="protein sequence ID" value="ADB37238.1"/>
    <property type="molecule type" value="Genomic_DNA"/>
</dbReference>
<dbReference type="STRING" id="504472.Slin_1187"/>
<evidence type="ECO:0000313" key="2">
    <source>
        <dbReference type="EMBL" id="ADB37238.1"/>
    </source>
</evidence>
<keyword evidence="1" id="KW-1133">Transmembrane helix</keyword>
<dbReference type="Pfam" id="PF07099">
    <property type="entry name" value="DUF1361"/>
    <property type="match status" value="1"/>
</dbReference>
<accession>D2QKZ9</accession>
<name>D2QKZ9_SPILD</name>
<reference evidence="2 3" key="1">
    <citation type="journal article" date="2010" name="Stand. Genomic Sci.">
        <title>Complete genome sequence of Spirosoma linguale type strain (1).</title>
        <authorList>
            <person name="Lail K."/>
            <person name="Sikorski J."/>
            <person name="Saunders E."/>
            <person name="Lapidus A."/>
            <person name="Glavina Del Rio T."/>
            <person name="Copeland A."/>
            <person name="Tice H."/>
            <person name="Cheng J.-F."/>
            <person name="Lucas S."/>
            <person name="Nolan M."/>
            <person name="Bruce D."/>
            <person name="Goodwin L."/>
            <person name="Pitluck S."/>
            <person name="Ivanova N."/>
            <person name="Mavromatis K."/>
            <person name="Ovchinnikova G."/>
            <person name="Pati A."/>
            <person name="Chen A."/>
            <person name="Palaniappan K."/>
            <person name="Land M."/>
            <person name="Hauser L."/>
            <person name="Chang Y.-J."/>
            <person name="Jeffries C.D."/>
            <person name="Chain P."/>
            <person name="Brettin T."/>
            <person name="Detter J.C."/>
            <person name="Schuetze A."/>
            <person name="Rohde M."/>
            <person name="Tindall B.J."/>
            <person name="Goeker M."/>
            <person name="Bristow J."/>
            <person name="Eisen J.A."/>
            <person name="Markowitz V."/>
            <person name="Hugenholtz P."/>
            <person name="Kyrpides N.C."/>
            <person name="Klenk H.-P."/>
            <person name="Chen F."/>
        </authorList>
    </citation>
    <scope>NUCLEOTIDE SEQUENCE [LARGE SCALE GENOMIC DNA]</scope>
    <source>
        <strain evidence="3">ATCC 33905 / DSM 74 / LMG 10896 / Claus 1</strain>
    </source>
</reference>
<feature type="transmembrane region" description="Helical" evidence="1">
    <location>
        <begin position="199"/>
        <end position="216"/>
    </location>
</feature>